<dbReference type="RefSeq" id="WP_238275767.1">
    <property type="nucleotide sequence ID" value="NZ_BPQR01000036.1"/>
</dbReference>
<comment type="caution">
    <text evidence="1">The sequence shown here is derived from an EMBL/GenBank/DDBJ whole genome shotgun (WGS) entry which is preliminary data.</text>
</comment>
<evidence type="ECO:0000313" key="2">
    <source>
        <dbReference type="Proteomes" id="UP001055102"/>
    </source>
</evidence>
<reference evidence="1" key="1">
    <citation type="journal article" date="2021" name="Front. Microbiol.">
        <title>Comprehensive Comparative Genomics and Phenotyping of Methylobacterium Species.</title>
        <authorList>
            <person name="Alessa O."/>
            <person name="Ogura Y."/>
            <person name="Fujitani Y."/>
            <person name="Takami H."/>
            <person name="Hayashi T."/>
            <person name="Sahin N."/>
            <person name="Tani A."/>
        </authorList>
    </citation>
    <scope>NUCLEOTIDE SEQUENCE</scope>
    <source>
        <strain evidence="1">LMG 23639</strain>
    </source>
</reference>
<accession>A0ABQ4SYU9</accession>
<sequence>MANPKKTLADFEKEFPVGKKVRFSPGRGAADVTAEITGVRQAGTPGTRGYSVFIDTVEHREGGLKPLNRSARPGTCTLVD</sequence>
<proteinExistence type="predicted"/>
<organism evidence="1 2">
    <name type="scientific">Methylobacterium jeotgali</name>
    <dbReference type="NCBI Taxonomy" id="381630"/>
    <lineage>
        <taxon>Bacteria</taxon>
        <taxon>Pseudomonadati</taxon>
        <taxon>Pseudomonadota</taxon>
        <taxon>Alphaproteobacteria</taxon>
        <taxon>Hyphomicrobiales</taxon>
        <taxon>Methylobacteriaceae</taxon>
        <taxon>Methylobacterium</taxon>
    </lineage>
</organism>
<reference evidence="1" key="2">
    <citation type="submission" date="2021-08" db="EMBL/GenBank/DDBJ databases">
        <authorList>
            <person name="Tani A."/>
            <person name="Ola A."/>
            <person name="Ogura Y."/>
            <person name="Katsura K."/>
            <person name="Hayashi T."/>
        </authorList>
    </citation>
    <scope>NUCLEOTIDE SEQUENCE</scope>
    <source>
        <strain evidence="1">LMG 23639</strain>
    </source>
</reference>
<dbReference type="Proteomes" id="UP001055102">
    <property type="component" value="Unassembled WGS sequence"/>
</dbReference>
<protein>
    <submittedName>
        <fullName evidence="1">Uncharacterized protein</fullName>
    </submittedName>
</protein>
<name>A0ABQ4SYU9_9HYPH</name>
<evidence type="ECO:0000313" key="1">
    <source>
        <dbReference type="EMBL" id="GJE06846.1"/>
    </source>
</evidence>
<keyword evidence="2" id="KW-1185">Reference proteome</keyword>
<gene>
    <name evidence="1" type="ORF">AOPFMNJM_2168</name>
</gene>
<dbReference type="EMBL" id="BPQR01000036">
    <property type="protein sequence ID" value="GJE06846.1"/>
    <property type="molecule type" value="Genomic_DNA"/>
</dbReference>